<organism evidence="1 2">
    <name type="scientific">Pristionchus pacificus</name>
    <name type="common">Parasitic nematode worm</name>
    <dbReference type="NCBI Taxonomy" id="54126"/>
    <lineage>
        <taxon>Eukaryota</taxon>
        <taxon>Metazoa</taxon>
        <taxon>Ecdysozoa</taxon>
        <taxon>Nematoda</taxon>
        <taxon>Chromadorea</taxon>
        <taxon>Rhabditida</taxon>
        <taxon>Rhabditina</taxon>
        <taxon>Diplogasteromorpha</taxon>
        <taxon>Diplogasteroidea</taxon>
        <taxon>Neodiplogasteridae</taxon>
        <taxon>Pristionchus</taxon>
    </lineage>
</organism>
<reference evidence="1" key="2">
    <citation type="submission" date="2022-06" db="UniProtKB">
        <authorList>
            <consortium name="EnsemblMetazoa"/>
        </authorList>
    </citation>
    <scope>IDENTIFICATION</scope>
    <source>
        <strain evidence="1">PS312</strain>
    </source>
</reference>
<sequence>MIVSLVEKVGDYSVIYSQKMAVLNAQCKLSYGSAHVDGELKQIRELFKRNDDLAQDIAQMNERINPIKRLFAYQNKPILIPLLNIPLLVATIATFLYGPSAWSSAYAQVARAYAWAADAAGEADGLIASPDVATEINGQ</sequence>
<dbReference type="AlphaFoldDB" id="A0A2A6CES0"/>
<keyword evidence="2" id="KW-1185">Reference proteome</keyword>
<gene>
    <name evidence="1" type="primary">WBGene00094514</name>
</gene>
<protein>
    <submittedName>
        <fullName evidence="1">Uncharacterized protein</fullName>
    </submittedName>
</protein>
<reference evidence="2" key="1">
    <citation type="journal article" date="2008" name="Nat. Genet.">
        <title>The Pristionchus pacificus genome provides a unique perspective on nematode lifestyle and parasitism.</title>
        <authorList>
            <person name="Dieterich C."/>
            <person name="Clifton S.W."/>
            <person name="Schuster L.N."/>
            <person name="Chinwalla A."/>
            <person name="Delehaunty K."/>
            <person name="Dinkelacker I."/>
            <person name="Fulton L."/>
            <person name="Fulton R."/>
            <person name="Godfrey J."/>
            <person name="Minx P."/>
            <person name="Mitreva M."/>
            <person name="Roeseler W."/>
            <person name="Tian H."/>
            <person name="Witte H."/>
            <person name="Yang S.P."/>
            <person name="Wilson R.K."/>
            <person name="Sommer R.J."/>
        </authorList>
    </citation>
    <scope>NUCLEOTIDE SEQUENCE [LARGE SCALE GENOMIC DNA]</scope>
    <source>
        <strain evidence="2">PS312</strain>
    </source>
</reference>
<accession>A0A2A6CES0</accession>
<evidence type="ECO:0000313" key="2">
    <source>
        <dbReference type="Proteomes" id="UP000005239"/>
    </source>
</evidence>
<name>A0A2A6CES0_PRIPA</name>
<dbReference type="Proteomes" id="UP000005239">
    <property type="component" value="Unassembled WGS sequence"/>
</dbReference>
<accession>A0A8R1Y9Z8</accession>
<proteinExistence type="predicted"/>
<dbReference type="EnsemblMetazoa" id="PPA04960.1">
    <property type="protein sequence ID" value="PPA04960.1"/>
    <property type="gene ID" value="WBGene00094514"/>
</dbReference>
<evidence type="ECO:0000313" key="1">
    <source>
        <dbReference type="EnsemblMetazoa" id="PPA04960.1"/>
    </source>
</evidence>